<keyword evidence="2 5" id="KW-0812">Transmembrane</keyword>
<proteinExistence type="predicted"/>
<dbReference type="EMBL" id="JAHRIQ010105893">
    <property type="protein sequence ID" value="MEQ2255763.1"/>
    <property type="molecule type" value="Genomic_DNA"/>
</dbReference>
<feature type="domain" description="Ig-like" evidence="7">
    <location>
        <begin position="113"/>
        <end position="193"/>
    </location>
</feature>
<keyword evidence="9" id="KW-1185">Reference proteome</keyword>
<accession>A0ABV0VHG8</accession>
<dbReference type="InterPro" id="IPR011162">
    <property type="entry name" value="MHC_I/II-like_Ag-recog"/>
</dbReference>
<dbReference type="InterPro" id="IPR003597">
    <property type="entry name" value="Ig_C1-set"/>
</dbReference>
<feature type="transmembrane region" description="Helical" evidence="5">
    <location>
        <begin position="216"/>
        <end position="237"/>
    </location>
</feature>
<gene>
    <name evidence="8" type="ORF">ILYODFUR_017325</name>
</gene>
<dbReference type="SMART" id="SM00407">
    <property type="entry name" value="IGc1"/>
    <property type="match status" value="1"/>
</dbReference>
<evidence type="ECO:0000313" key="9">
    <source>
        <dbReference type="Proteomes" id="UP001482620"/>
    </source>
</evidence>
<dbReference type="Pfam" id="PF07654">
    <property type="entry name" value="C1-set"/>
    <property type="match status" value="1"/>
</dbReference>
<dbReference type="PROSITE" id="PS50835">
    <property type="entry name" value="IG_LIKE"/>
    <property type="match status" value="1"/>
</dbReference>
<dbReference type="InterPro" id="IPR007110">
    <property type="entry name" value="Ig-like_dom"/>
</dbReference>
<dbReference type="InterPro" id="IPR036179">
    <property type="entry name" value="Ig-like_dom_sf"/>
</dbReference>
<feature type="signal peptide" evidence="6">
    <location>
        <begin position="1"/>
        <end position="20"/>
    </location>
</feature>
<evidence type="ECO:0000256" key="5">
    <source>
        <dbReference type="SAM" id="Phobius"/>
    </source>
</evidence>
<organism evidence="8 9">
    <name type="scientific">Ilyodon furcidens</name>
    <name type="common">goldbreast splitfin</name>
    <dbReference type="NCBI Taxonomy" id="33524"/>
    <lineage>
        <taxon>Eukaryota</taxon>
        <taxon>Metazoa</taxon>
        <taxon>Chordata</taxon>
        <taxon>Craniata</taxon>
        <taxon>Vertebrata</taxon>
        <taxon>Euteleostomi</taxon>
        <taxon>Actinopterygii</taxon>
        <taxon>Neopterygii</taxon>
        <taxon>Teleostei</taxon>
        <taxon>Neoteleostei</taxon>
        <taxon>Acanthomorphata</taxon>
        <taxon>Ovalentaria</taxon>
        <taxon>Atherinomorphae</taxon>
        <taxon>Cyprinodontiformes</taxon>
        <taxon>Goodeidae</taxon>
        <taxon>Ilyodon</taxon>
    </lineage>
</organism>
<dbReference type="PANTHER" id="PTHR19944:SF99">
    <property type="entry name" value="HLA CLASS II HISTOCOMPATIBILITY ANTIGEN, DRB1 BETA CHAIN"/>
    <property type="match status" value="1"/>
</dbReference>
<dbReference type="SUPFAM" id="SSF54452">
    <property type="entry name" value="MHC antigen-recognition domain"/>
    <property type="match status" value="1"/>
</dbReference>
<keyword evidence="4" id="KW-0325">Glycoprotein</keyword>
<evidence type="ECO:0000256" key="3">
    <source>
        <dbReference type="ARBA" id="ARBA00022989"/>
    </source>
</evidence>
<dbReference type="Gene3D" id="2.60.40.10">
    <property type="entry name" value="Immunoglobulins"/>
    <property type="match status" value="1"/>
</dbReference>
<evidence type="ECO:0000256" key="2">
    <source>
        <dbReference type="ARBA" id="ARBA00022692"/>
    </source>
</evidence>
<reference evidence="8 9" key="1">
    <citation type="submission" date="2021-06" db="EMBL/GenBank/DDBJ databases">
        <authorList>
            <person name="Palmer J.M."/>
        </authorList>
    </citation>
    <scope>NUCLEOTIDE SEQUENCE [LARGE SCALE GENOMIC DNA]</scope>
    <source>
        <strain evidence="9">if_2019</strain>
        <tissue evidence="8">Muscle</tissue>
    </source>
</reference>
<evidence type="ECO:0000256" key="1">
    <source>
        <dbReference type="ARBA" id="ARBA00004479"/>
    </source>
</evidence>
<feature type="chain" id="PRO_5045610473" description="Ig-like domain-containing protein" evidence="6">
    <location>
        <begin position="21"/>
        <end position="271"/>
    </location>
</feature>
<dbReference type="PANTHER" id="PTHR19944">
    <property type="entry name" value="MHC CLASS II-RELATED"/>
    <property type="match status" value="1"/>
</dbReference>
<keyword evidence="6" id="KW-0732">Signal</keyword>
<dbReference type="SUPFAM" id="SSF48726">
    <property type="entry name" value="Immunoglobulin"/>
    <property type="match status" value="1"/>
</dbReference>
<evidence type="ECO:0000256" key="6">
    <source>
        <dbReference type="SAM" id="SignalP"/>
    </source>
</evidence>
<dbReference type="InterPro" id="IPR014745">
    <property type="entry name" value="MHC_II_a/b_N"/>
</dbReference>
<keyword evidence="5" id="KW-0472">Membrane</keyword>
<name>A0ABV0VHG8_9TELE</name>
<sequence length="271" mass="31046">MNSYSFLITLFIHLEDPVFSEQDFYQVKACCSFSGPNFNHVEYIVRASFNKNNMKEYNSTRGNWIGFTNYSIVYSNLSNISPYDALERAMEKQLLCNDNIQVIQTIGNMSTTPTIRLKSVKHPNGRHPAMLVCSAYNFYPKQIQLTWLRNDQEVTEGVSYTDVIPDGKLYYQFHSHLEYTPTSGDKISCMVKHFTLFEPRVIVWNDSFTEEETTQIVVGLCALMLGLVILTSGFIYYKKKSALYNSICQGRAVIPVDVISNFEPFSSSNKN</sequence>
<protein>
    <recommendedName>
        <fullName evidence="7">Ig-like domain-containing protein</fullName>
    </recommendedName>
</protein>
<dbReference type="InterPro" id="IPR013783">
    <property type="entry name" value="Ig-like_fold"/>
</dbReference>
<dbReference type="Gene3D" id="3.10.320.10">
    <property type="entry name" value="Class II Histocompatibility Antigen, M Beta Chain, Chain B, domain 1"/>
    <property type="match status" value="1"/>
</dbReference>
<comment type="caution">
    <text evidence="8">The sequence shown here is derived from an EMBL/GenBank/DDBJ whole genome shotgun (WGS) entry which is preliminary data.</text>
</comment>
<dbReference type="Proteomes" id="UP001482620">
    <property type="component" value="Unassembled WGS sequence"/>
</dbReference>
<evidence type="ECO:0000313" key="8">
    <source>
        <dbReference type="EMBL" id="MEQ2255763.1"/>
    </source>
</evidence>
<dbReference type="InterPro" id="IPR050160">
    <property type="entry name" value="MHC/Immunoglobulin"/>
</dbReference>
<comment type="subcellular location">
    <subcellularLocation>
        <location evidence="1">Membrane</location>
        <topology evidence="1">Single-pass type I membrane protein</topology>
    </subcellularLocation>
</comment>
<evidence type="ECO:0000259" key="7">
    <source>
        <dbReference type="PROSITE" id="PS50835"/>
    </source>
</evidence>
<keyword evidence="3 5" id="KW-1133">Transmembrane helix</keyword>
<evidence type="ECO:0000256" key="4">
    <source>
        <dbReference type="ARBA" id="ARBA00023180"/>
    </source>
</evidence>